<dbReference type="Proteomes" id="UP000814140">
    <property type="component" value="Unassembled WGS sequence"/>
</dbReference>
<organism evidence="1 2">
    <name type="scientific">Artomyces pyxidatus</name>
    <dbReference type="NCBI Taxonomy" id="48021"/>
    <lineage>
        <taxon>Eukaryota</taxon>
        <taxon>Fungi</taxon>
        <taxon>Dikarya</taxon>
        <taxon>Basidiomycota</taxon>
        <taxon>Agaricomycotina</taxon>
        <taxon>Agaricomycetes</taxon>
        <taxon>Russulales</taxon>
        <taxon>Auriscalpiaceae</taxon>
        <taxon>Artomyces</taxon>
    </lineage>
</organism>
<keyword evidence="2" id="KW-1185">Reference proteome</keyword>
<protein>
    <submittedName>
        <fullName evidence="1">Uncharacterized protein</fullName>
    </submittedName>
</protein>
<accession>A0ACB8SEH8</accession>
<reference evidence="1" key="1">
    <citation type="submission" date="2021-03" db="EMBL/GenBank/DDBJ databases">
        <authorList>
            <consortium name="DOE Joint Genome Institute"/>
            <person name="Ahrendt S."/>
            <person name="Looney B.P."/>
            <person name="Miyauchi S."/>
            <person name="Morin E."/>
            <person name="Drula E."/>
            <person name="Courty P.E."/>
            <person name="Chicoki N."/>
            <person name="Fauchery L."/>
            <person name="Kohler A."/>
            <person name="Kuo A."/>
            <person name="Labutti K."/>
            <person name="Pangilinan J."/>
            <person name="Lipzen A."/>
            <person name="Riley R."/>
            <person name="Andreopoulos W."/>
            <person name="He G."/>
            <person name="Johnson J."/>
            <person name="Barry K.W."/>
            <person name="Grigoriev I.V."/>
            <person name="Nagy L."/>
            <person name="Hibbett D."/>
            <person name="Henrissat B."/>
            <person name="Matheny P.B."/>
            <person name="Labbe J."/>
            <person name="Martin F."/>
        </authorList>
    </citation>
    <scope>NUCLEOTIDE SEQUENCE</scope>
    <source>
        <strain evidence="1">HHB10654</strain>
    </source>
</reference>
<proteinExistence type="predicted"/>
<reference evidence="1" key="2">
    <citation type="journal article" date="2022" name="New Phytol.">
        <title>Evolutionary transition to the ectomycorrhizal habit in the genomes of a hyperdiverse lineage of mushroom-forming fungi.</title>
        <authorList>
            <person name="Looney B."/>
            <person name="Miyauchi S."/>
            <person name="Morin E."/>
            <person name="Drula E."/>
            <person name="Courty P.E."/>
            <person name="Kohler A."/>
            <person name="Kuo A."/>
            <person name="LaButti K."/>
            <person name="Pangilinan J."/>
            <person name="Lipzen A."/>
            <person name="Riley R."/>
            <person name="Andreopoulos W."/>
            <person name="He G."/>
            <person name="Johnson J."/>
            <person name="Nolan M."/>
            <person name="Tritt A."/>
            <person name="Barry K.W."/>
            <person name="Grigoriev I.V."/>
            <person name="Nagy L.G."/>
            <person name="Hibbett D."/>
            <person name="Henrissat B."/>
            <person name="Matheny P.B."/>
            <person name="Labbe J."/>
            <person name="Martin F.M."/>
        </authorList>
    </citation>
    <scope>NUCLEOTIDE SEQUENCE</scope>
    <source>
        <strain evidence="1">HHB10654</strain>
    </source>
</reference>
<name>A0ACB8SEH8_9AGAM</name>
<evidence type="ECO:0000313" key="1">
    <source>
        <dbReference type="EMBL" id="KAI0054582.1"/>
    </source>
</evidence>
<feature type="non-terminal residue" evidence="1">
    <location>
        <position position="1"/>
    </location>
</feature>
<gene>
    <name evidence="1" type="ORF">BV25DRAFT_1816871</name>
</gene>
<comment type="caution">
    <text evidence="1">The sequence shown here is derived from an EMBL/GenBank/DDBJ whole genome shotgun (WGS) entry which is preliminary data.</text>
</comment>
<evidence type="ECO:0000313" key="2">
    <source>
        <dbReference type="Proteomes" id="UP000814140"/>
    </source>
</evidence>
<dbReference type="EMBL" id="MU277388">
    <property type="protein sequence ID" value="KAI0054582.1"/>
    <property type="molecule type" value="Genomic_DNA"/>
</dbReference>
<sequence length="260" mass="29818">LSSSTHNQRIERFWVDVGAQFCRRWRAFFSRLERLHGLVRESDHHLWLLQMLFLPLINTDCMVFREEWNSHPISTEGNRTPSGIRLACTVEHGVYPSPDADECADVHPNLLNRYYGIDRSQPANSPADSADSDASSGHSDDPGTAIAQRIADDQQHHIRHDPIEVADHRNPFPSHELEAAFWTELNRIDQGRILPASMMLTQAEWDEEDGEDGYPASEEIQVGRAHRLYEISLPHEVWFPRAVRWCQAITLLNEILVALE</sequence>